<dbReference type="PANTHER" id="PTHR33490:SF6">
    <property type="entry name" value="SLL1049 PROTEIN"/>
    <property type="match status" value="1"/>
</dbReference>
<proteinExistence type="predicted"/>
<dbReference type="KEGG" id="mbry:B1812_12610"/>
<gene>
    <name evidence="3" type="ORF">B1812_12610</name>
</gene>
<sequence length="274" mass="29846">MLIRVRHETIYRYDAPAKSTMQRLLVTPRNHEGQHVREWRIDVDRDCCLVAGKDAFGNIEHRFFVEGPLQSLTTLVEGEVETFDQAGVVSGAVERFPVALFLRETALTRPDAALASFARDIGGRESSTLAKLHALMAAIHDKLALNPDATHAAAGALALFEKRCGAYQDFAHVFIACARALGIPSRYVSGYLRRDDSESDQVAGHAWAEAHVEGLGWVGFDPVHALCPNESYVRVAMALDALGAAPVRGARVGGGAEETTVHMRVEDSRAQSQS</sequence>
<dbReference type="Pfam" id="PF08379">
    <property type="entry name" value="Bact_transglu_N"/>
    <property type="match status" value="1"/>
</dbReference>
<dbReference type="Gene3D" id="3.10.620.30">
    <property type="match status" value="1"/>
</dbReference>
<organism evidence="3 4">
    <name type="scientific">Methylocystis bryophila</name>
    <dbReference type="NCBI Taxonomy" id="655015"/>
    <lineage>
        <taxon>Bacteria</taxon>
        <taxon>Pseudomonadati</taxon>
        <taxon>Pseudomonadota</taxon>
        <taxon>Alphaproteobacteria</taxon>
        <taxon>Hyphomicrobiales</taxon>
        <taxon>Methylocystaceae</taxon>
        <taxon>Methylocystis</taxon>
    </lineage>
</organism>
<dbReference type="SMART" id="SM00460">
    <property type="entry name" value="TGc"/>
    <property type="match status" value="1"/>
</dbReference>
<dbReference type="InterPro" id="IPR002931">
    <property type="entry name" value="Transglutaminase-like"/>
</dbReference>
<dbReference type="RefSeq" id="WP_085771898.1">
    <property type="nucleotide sequence ID" value="NZ_AP027149.1"/>
</dbReference>
<feature type="compositionally biased region" description="Basic and acidic residues" evidence="1">
    <location>
        <begin position="259"/>
        <end position="274"/>
    </location>
</feature>
<evidence type="ECO:0000313" key="3">
    <source>
        <dbReference type="EMBL" id="ARN81781.1"/>
    </source>
</evidence>
<protein>
    <submittedName>
        <fullName evidence="3">Transglutaminase</fullName>
    </submittedName>
</protein>
<dbReference type="AlphaFoldDB" id="A0A1W6MW03"/>
<evidence type="ECO:0000256" key="1">
    <source>
        <dbReference type="SAM" id="MobiDB-lite"/>
    </source>
</evidence>
<dbReference type="STRING" id="655015.B1812_12610"/>
<dbReference type="EMBL" id="CP019948">
    <property type="protein sequence ID" value="ARN81781.1"/>
    <property type="molecule type" value="Genomic_DNA"/>
</dbReference>
<evidence type="ECO:0000259" key="2">
    <source>
        <dbReference type="SMART" id="SM00460"/>
    </source>
</evidence>
<dbReference type="PANTHER" id="PTHR33490">
    <property type="entry name" value="BLR5614 PROTEIN-RELATED"/>
    <property type="match status" value="1"/>
</dbReference>
<evidence type="ECO:0000313" key="4">
    <source>
        <dbReference type="Proteomes" id="UP000193978"/>
    </source>
</evidence>
<dbReference type="OrthoDB" id="9804023at2"/>
<feature type="region of interest" description="Disordered" evidence="1">
    <location>
        <begin position="253"/>
        <end position="274"/>
    </location>
</feature>
<dbReference type="Pfam" id="PF01841">
    <property type="entry name" value="Transglut_core"/>
    <property type="match status" value="1"/>
</dbReference>
<dbReference type="Proteomes" id="UP000193978">
    <property type="component" value="Chromosome"/>
</dbReference>
<keyword evidence="4" id="KW-1185">Reference proteome</keyword>
<reference evidence="3 4" key="1">
    <citation type="submission" date="2017-02" db="EMBL/GenBank/DDBJ databases">
        <authorList>
            <person name="Peterson S.W."/>
        </authorList>
    </citation>
    <scope>NUCLEOTIDE SEQUENCE [LARGE SCALE GENOMIC DNA]</scope>
    <source>
        <strain evidence="3 4">S285</strain>
    </source>
</reference>
<dbReference type="InterPro" id="IPR038765">
    <property type="entry name" value="Papain-like_cys_pep_sf"/>
</dbReference>
<name>A0A1W6MW03_9HYPH</name>
<accession>A0A1W6MW03</accession>
<dbReference type="SUPFAM" id="SSF54001">
    <property type="entry name" value="Cysteine proteinases"/>
    <property type="match status" value="1"/>
</dbReference>
<dbReference type="InterPro" id="IPR013589">
    <property type="entry name" value="Bac_transglu_N"/>
</dbReference>
<feature type="domain" description="Transglutaminase-like" evidence="2">
    <location>
        <begin position="159"/>
        <end position="224"/>
    </location>
</feature>